<evidence type="ECO:0000313" key="2">
    <source>
        <dbReference type="EMBL" id="CAK8683864.1"/>
    </source>
</evidence>
<evidence type="ECO:0000256" key="1">
    <source>
        <dbReference type="SAM" id="Phobius"/>
    </source>
</evidence>
<dbReference type="Proteomes" id="UP001642483">
    <property type="component" value="Unassembled WGS sequence"/>
</dbReference>
<organism evidence="2 3">
    <name type="scientific">Clavelina lepadiformis</name>
    <name type="common">Light-bulb sea squirt</name>
    <name type="synonym">Ascidia lepadiformis</name>
    <dbReference type="NCBI Taxonomy" id="159417"/>
    <lineage>
        <taxon>Eukaryota</taxon>
        <taxon>Metazoa</taxon>
        <taxon>Chordata</taxon>
        <taxon>Tunicata</taxon>
        <taxon>Ascidiacea</taxon>
        <taxon>Aplousobranchia</taxon>
        <taxon>Clavelinidae</taxon>
        <taxon>Clavelina</taxon>
    </lineage>
</organism>
<sequence length="375" mass="42573">MSATPHMEYRNTTDNQTFFSDEESFNRLWNVFRKDAAWFRHLFVCVEALMLLVAGYIFSSHFYHAVVSQKENGRKPTNKSRLLLLIAVMFCSSMSIAKFILAQAIANIQHDRHTCAAFAKANRAVNILGFTSLSTFLWLRQRVLYNLPQLKHLATRVVIWWSRVTLLCIVITTVGGILVIVFHWKSSYWMYNGKCVSNARGLSKSALSGVTICIAVQISMLTLFIKFIVKNRFRGRPSVIDKKSSSLLKRCCILTAICVMGDVITITTTTLSKGHAPELLTVLIVDMDQFLGLLCVVFCFAQWKKSFFSWPCCSFLRRNGFILRKQNAKEPSKFRVASISKSNTSLTSNARTLTYSKESHLPQTTEKSRTNAKIS</sequence>
<name>A0ABP0FZN8_CLALP</name>
<keyword evidence="1" id="KW-0472">Membrane</keyword>
<dbReference type="EMBL" id="CAWYQH010000097">
    <property type="protein sequence ID" value="CAK8683864.1"/>
    <property type="molecule type" value="Genomic_DNA"/>
</dbReference>
<gene>
    <name evidence="2" type="ORF">CVLEPA_LOCUS14887</name>
</gene>
<keyword evidence="1" id="KW-0812">Transmembrane</keyword>
<protein>
    <submittedName>
        <fullName evidence="2">Uncharacterized protein</fullName>
    </submittedName>
</protein>
<feature type="transmembrane region" description="Helical" evidence="1">
    <location>
        <begin position="80"/>
        <end position="101"/>
    </location>
</feature>
<keyword evidence="3" id="KW-1185">Reference proteome</keyword>
<proteinExistence type="predicted"/>
<keyword evidence="1" id="KW-1133">Transmembrane helix</keyword>
<feature type="transmembrane region" description="Helical" evidence="1">
    <location>
        <begin position="206"/>
        <end position="227"/>
    </location>
</feature>
<accession>A0ABP0FZN8</accession>
<comment type="caution">
    <text evidence="2">The sequence shown here is derived from an EMBL/GenBank/DDBJ whole genome shotgun (WGS) entry which is preliminary data.</text>
</comment>
<feature type="transmembrane region" description="Helical" evidence="1">
    <location>
        <begin position="247"/>
        <end position="267"/>
    </location>
</feature>
<feature type="transmembrane region" description="Helical" evidence="1">
    <location>
        <begin position="160"/>
        <end position="184"/>
    </location>
</feature>
<evidence type="ECO:0000313" key="3">
    <source>
        <dbReference type="Proteomes" id="UP001642483"/>
    </source>
</evidence>
<feature type="transmembrane region" description="Helical" evidence="1">
    <location>
        <begin position="38"/>
        <end position="59"/>
    </location>
</feature>
<feature type="transmembrane region" description="Helical" evidence="1">
    <location>
        <begin position="279"/>
        <end position="301"/>
    </location>
</feature>
<reference evidence="2 3" key="1">
    <citation type="submission" date="2024-02" db="EMBL/GenBank/DDBJ databases">
        <authorList>
            <person name="Daric V."/>
            <person name="Darras S."/>
        </authorList>
    </citation>
    <scope>NUCLEOTIDE SEQUENCE [LARGE SCALE GENOMIC DNA]</scope>
</reference>